<keyword evidence="1" id="KW-1133">Transmembrane helix</keyword>
<dbReference type="Proteomes" id="UP001515480">
    <property type="component" value="Unassembled WGS sequence"/>
</dbReference>
<feature type="transmembrane region" description="Helical" evidence="1">
    <location>
        <begin position="44"/>
        <end position="63"/>
    </location>
</feature>
<proteinExistence type="predicted"/>
<organism evidence="2 3">
    <name type="scientific">Prymnesium parvum</name>
    <name type="common">Toxic golden alga</name>
    <dbReference type="NCBI Taxonomy" id="97485"/>
    <lineage>
        <taxon>Eukaryota</taxon>
        <taxon>Haptista</taxon>
        <taxon>Haptophyta</taxon>
        <taxon>Prymnesiophyceae</taxon>
        <taxon>Prymnesiales</taxon>
        <taxon>Prymnesiaceae</taxon>
        <taxon>Prymnesium</taxon>
    </lineage>
</organism>
<reference evidence="2 3" key="1">
    <citation type="journal article" date="2024" name="Science">
        <title>Giant polyketide synthase enzymes in the biosynthesis of giant marine polyether toxins.</title>
        <authorList>
            <person name="Fallon T.R."/>
            <person name="Shende V.V."/>
            <person name="Wierzbicki I.H."/>
            <person name="Pendleton A.L."/>
            <person name="Watervoot N.F."/>
            <person name="Auber R.P."/>
            <person name="Gonzalez D.J."/>
            <person name="Wisecaver J.H."/>
            <person name="Moore B.S."/>
        </authorList>
    </citation>
    <scope>NUCLEOTIDE SEQUENCE [LARGE SCALE GENOMIC DNA]</scope>
    <source>
        <strain evidence="2 3">12B1</strain>
    </source>
</reference>
<dbReference type="EMBL" id="JBGBPQ010000003">
    <property type="protein sequence ID" value="KAL1526620.1"/>
    <property type="molecule type" value="Genomic_DNA"/>
</dbReference>
<keyword evidence="1" id="KW-0472">Membrane</keyword>
<protein>
    <recommendedName>
        <fullName evidence="4">Very-long-chain (3R)-3-hydroxyacyl-CoA dehydratase</fullName>
    </recommendedName>
</protein>
<evidence type="ECO:0000313" key="2">
    <source>
        <dbReference type="EMBL" id="KAL1526620.1"/>
    </source>
</evidence>
<feature type="transmembrane region" description="Helical" evidence="1">
    <location>
        <begin position="99"/>
        <end position="119"/>
    </location>
</feature>
<evidence type="ECO:0000256" key="1">
    <source>
        <dbReference type="SAM" id="Phobius"/>
    </source>
</evidence>
<dbReference type="AlphaFoldDB" id="A0AB34JXH1"/>
<keyword evidence="1" id="KW-0812">Transmembrane</keyword>
<accession>A0AB34JXH1</accession>
<comment type="caution">
    <text evidence="2">The sequence shown here is derived from an EMBL/GenBank/DDBJ whole genome shotgun (WGS) entry which is preliminary data.</text>
</comment>
<name>A0AB34JXH1_PRYPA</name>
<gene>
    <name evidence="2" type="ORF">AB1Y20_015324</name>
</gene>
<sequence length="131" mass="14700">MTGLTAMQCWLAALALYELPLIVMHARTPLGGFASNLSDAPSERRLWAFMLLLLVLPRVTAVIAHRSRSVRVQCAAVHIAEAAYFTYEHTMMPTTAPMWIFVAVYINAGIFALWAAMPIRSEDRARERKSH</sequence>
<evidence type="ECO:0008006" key="4">
    <source>
        <dbReference type="Google" id="ProtNLM"/>
    </source>
</evidence>
<evidence type="ECO:0000313" key="3">
    <source>
        <dbReference type="Proteomes" id="UP001515480"/>
    </source>
</evidence>
<keyword evidence="3" id="KW-1185">Reference proteome</keyword>